<dbReference type="OrthoDB" id="1740629at2759"/>
<dbReference type="SUPFAM" id="SSF55931">
    <property type="entry name" value="Glutamine synthetase/guanido kinase"/>
    <property type="match status" value="1"/>
</dbReference>
<name>A0A1U7YSD9_NELNU</name>
<proteinExistence type="predicted"/>
<dbReference type="GO" id="GO:0004357">
    <property type="term" value="F:glutamate-cysteine ligase activity"/>
    <property type="evidence" value="ECO:0007669"/>
    <property type="project" value="UniProtKB-EC"/>
</dbReference>
<feature type="non-terminal residue" evidence="6">
    <location>
        <position position="102"/>
    </location>
</feature>
<evidence type="ECO:0000256" key="1">
    <source>
        <dbReference type="ARBA" id="ARBA00012220"/>
    </source>
</evidence>
<protein>
    <recommendedName>
        <fullName evidence="1">glutamate--cysteine ligase</fullName>
        <ecNumber evidence="1">6.3.2.2</ecNumber>
    </recommendedName>
</protein>
<evidence type="ECO:0000313" key="6">
    <source>
        <dbReference type="RefSeq" id="XP_010241949.1"/>
    </source>
</evidence>
<dbReference type="PANTHER" id="PTHR34378">
    <property type="entry name" value="GLUTAMATE--CYSTEINE LIGASE, CHLOROPLASTIC"/>
    <property type="match status" value="1"/>
</dbReference>
<evidence type="ECO:0000313" key="5">
    <source>
        <dbReference type="Proteomes" id="UP000189703"/>
    </source>
</evidence>
<keyword evidence="3" id="KW-0547">Nucleotide-binding</keyword>
<dbReference type="eggNOG" id="ENOG502QVEN">
    <property type="taxonomic scope" value="Eukaryota"/>
</dbReference>
<sequence>IPIDLQTSKENALYCLNFFSLFLYSTVQQVKAVAEELGIGFLGIGFQPKWGLKDIPIMPKGRYEIMRKYMPKVGSLGLDMMFRTCTVQVNLDFSSESDMIRK</sequence>
<dbReference type="InterPro" id="IPR035434">
    <property type="entry name" value="GCL_bact_plant"/>
</dbReference>
<dbReference type="InParanoid" id="A0A1U7YSD9"/>
<dbReference type="Pfam" id="PF04107">
    <property type="entry name" value="GCS2"/>
    <property type="match status" value="1"/>
</dbReference>
<dbReference type="AlphaFoldDB" id="A0A1U7YSD9"/>
<accession>A0A1U7YSD9</accession>
<keyword evidence="4" id="KW-0067">ATP-binding</keyword>
<dbReference type="STRING" id="4432.A0A1U7YSD9"/>
<dbReference type="InterPro" id="IPR014746">
    <property type="entry name" value="Gln_synth/guanido_kin_cat_dom"/>
</dbReference>
<dbReference type="GeneID" id="104586416"/>
<feature type="non-terminal residue" evidence="6">
    <location>
        <position position="1"/>
    </location>
</feature>
<reference evidence="6" key="1">
    <citation type="submission" date="2025-08" db="UniProtKB">
        <authorList>
            <consortium name="RefSeq"/>
        </authorList>
    </citation>
    <scope>IDENTIFICATION</scope>
</reference>
<evidence type="ECO:0000256" key="3">
    <source>
        <dbReference type="ARBA" id="ARBA00022741"/>
    </source>
</evidence>
<dbReference type="Gene3D" id="3.30.590.20">
    <property type="match status" value="1"/>
</dbReference>
<dbReference type="InterPro" id="IPR006336">
    <property type="entry name" value="GCS2"/>
</dbReference>
<dbReference type="RefSeq" id="XP_010241949.1">
    <property type="nucleotide sequence ID" value="XM_010243647.1"/>
</dbReference>
<dbReference type="GO" id="GO:0006750">
    <property type="term" value="P:glutathione biosynthetic process"/>
    <property type="evidence" value="ECO:0007669"/>
    <property type="project" value="InterPro"/>
</dbReference>
<dbReference type="KEGG" id="nnu:104586416"/>
<dbReference type="GO" id="GO:0005524">
    <property type="term" value="F:ATP binding"/>
    <property type="evidence" value="ECO:0007669"/>
    <property type="project" value="UniProtKB-KW"/>
</dbReference>
<dbReference type="EC" id="6.3.2.2" evidence="1"/>
<dbReference type="PANTHER" id="PTHR34378:SF1">
    <property type="entry name" value="GLUTAMATE--CYSTEINE LIGASE, CHLOROPLASTIC"/>
    <property type="match status" value="1"/>
</dbReference>
<keyword evidence="5" id="KW-1185">Reference proteome</keyword>
<dbReference type="Proteomes" id="UP000189703">
    <property type="component" value="Unplaced"/>
</dbReference>
<evidence type="ECO:0000256" key="4">
    <source>
        <dbReference type="ARBA" id="ARBA00022840"/>
    </source>
</evidence>
<evidence type="ECO:0000256" key="2">
    <source>
        <dbReference type="ARBA" id="ARBA00022598"/>
    </source>
</evidence>
<gene>
    <name evidence="6" type="primary">LOC104586416</name>
</gene>
<keyword evidence="2" id="KW-0436">Ligase</keyword>
<organism evidence="5 6">
    <name type="scientific">Nelumbo nucifera</name>
    <name type="common">Sacred lotus</name>
    <dbReference type="NCBI Taxonomy" id="4432"/>
    <lineage>
        <taxon>Eukaryota</taxon>
        <taxon>Viridiplantae</taxon>
        <taxon>Streptophyta</taxon>
        <taxon>Embryophyta</taxon>
        <taxon>Tracheophyta</taxon>
        <taxon>Spermatophyta</taxon>
        <taxon>Magnoliopsida</taxon>
        <taxon>Proteales</taxon>
        <taxon>Nelumbonaceae</taxon>
        <taxon>Nelumbo</taxon>
    </lineage>
</organism>